<dbReference type="PROSITE" id="PS01066">
    <property type="entry name" value="UPP_SYNTHASE"/>
    <property type="match status" value="1"/>
</dbReference>
<dbReference type="InterPro" id="IPR036424">
    <property type="entry name" value="UPP_synth-like_sf"/>
</dbReference>
<dbReference type="InterPro" id="IPR001441">
    <property type="entry name" value="UPP_synth-like"/>
</dbReference>
<feature type="binding site" evidence="2">
    <location>
        <position position="11"/>
    </location>
    <ligand>
        <name>Mg(2+)</name>
        <dbReference type="ChEBI" id="CHEBI:18420"/>
    </ligand>
</feature>
<dbReference type="EMBL" id="MWDQ01000053">
    <property type="protein sequence ID" value="OQB74041.1"/>
    <property type="molecule type" value="Genomic_DNA"/>
</dbReference>
<keyword evidence="1 2" id="KW-0808">Transferase</keyword>
<dbReference type="FunFam" id="3.40.1180.10:FF:000001">
    <property type="entry name" value="(2E,6E)-farnesyl-diphosphate-specific ditrans,polycis-undecaprenyl-diphosphate synthase"/>
    <property type="match status" value="1"/>
</dbReference>
<feature type="binding site" evidence="2">
    <location>
        <position position="24"/>
    </location>
    <ligand>
        <name>substrate</name>
    </ligand>
</feature>
<feature type="binding site" evidence="2">
    <location>
        <position position="62"/>
    </location>
    <ligand>
        <name>substrate</name>
    </ligand>
</feature>
<comment type="subunit">
    <text evidence="2">Homodimer.</text>
</comment>
<dbReference type="Pfam" id="PF01255">
    <property type="entry name" value="Prenyltransf"/>
    <property type="match status" value="1"/>
</dbReference>
<organism evidence="3">
    <name type="scientific">candidate division TA06 bacterium ADurb.Bin131</name>
    <dbReference type="NCBI Taxonomy" id="1852827"/>
    <lineage>
        <taxon>Bacteria</taxon>
        <taxon>Bacteria division TA06</taxon>
    </lineage>
</organism>
<comment type="caution">
    <text evidence="3">The sequence shown here is derived from an EMBL/GenBank/DDBJ whole genome shotgun (WGS) entry which is preliminary data.</text>
</comment>
<evidence type="ECO:0000313" key="3">
    <source>
        <dbReference type="EMBL" id="OQB74041.1"/>
    </source>
</evidence>
<dbReference type="SUPFAM" id="SSF64005">
    <property type="entry name" value="Undecaprenyl diphosphate synthase"/>
    <property type="match status" value="1"/>
</dbReference>
<feature type="binding site" evidence="2">
    <location>
        <position position="28"/>
    </location>
    <ligand>
        <name>substrate</name>
    </ligand>
</feature>
<dbReference type="Proteomes" id="UP000485562">
    <property type="component" value="Unassembled WGS sequence"/>
</dbReference>
<comment type="function">
    <text evidence="2">Catalyzes the condensation of isopentenyl diphosphate (IPP) with allylic pyrophosphates generating different type of terpenoids.</text>
</comment>
<dbReference type="PANTHER" id="PTHR10291:SF0">
    <property type="entry name" value="DEHYDRODOLICHYL DIPHOSPHATE SYNTHASE 2"/>
    <property type="match status" value="1"/>
</dbReference>
<dbReference type="PANTHER" id="PTHR10291">
    <property type="entry name" value="DEHYDRODOLICHYL DIPHOSPHATE SYNTHASE FAMILY MEMBER"/>
    <property type="match status" value="1"/>
</dbReference>
<protein>
    <recommendedName>
        <fullName evidence="2">Isoprenyl transferase</fullName>
        <ecNumber evidence="2">2.5.1.-</ecNumber>
    </recommendedName>
</protein>
<dbReference type="GO" id="GO:0005829">
    <property type="term" value="C:cytosol"/>
    <property type="evidence" value="ECO:0007669"/>
    <property type="project" value="TreeGrafter"/>
</dbReference>
<evidence type="ECO:0000256" key="1">
    <source>
        <dbReference type="ARBA" id="ARBA00022679"/>
    </source>
</evidence>
<proteinExistence type="inferred from homology"/>
<dbReference type="GO" id="GO:0030145">
    <property type="term" value="F:manganese ion binding"/>
    <property type="evidence" value="ECO:0007669"/>
    <property type="project" value="TreeGrafter"/>
</dbReference>
<gene>
    <name evidence="3" type="primary">uppS</name>
    <name evidence="3" type="ORF">BWX89_00695</name>
</gene>
<evidence type="ECO:0000256" key="2">
    <source>
        <dbReference type="HAMAP-Rule" id="MF_01139"/>
    </source>
</evidence>
<sequence length="227" mass="26161">MTLNHIAIIMDGNGRWAQERGLPRIAGHREGVSAIRRVVKASSQNDVKYLTLYSFSTENWKRPEQEVNFLFSLIETTLIAEMKALHAENIRVRFIGRITQLPEKLQKSISDTEGLTSKNTGLNLTLAINYGGRQEIIDAIKVLLKMKFPVEELDDVVFGKFLYLPDLPDVDLMIRTAGEQRLSNFLIWQSVYAEFYFTPVFWPDFSEDDLKKAIDNFSRRKRRFGGL</sequence>
<feature type="binding site" evidence="2">
    <location>
        <position position="60"/>
    </location>
    <ligand>
        <name>substrate</name>
    </ligand>
</feature>
<dbReference type="HAMAP" id="MF_01139">
    <property type="entry name" value="ISPT"/>
    <property type="match status" value="1"/>
</dbReference>
<accession>A0A1V6CAV3</accession>
<feature type="binding site" evidence="2">
    <location>
        <begin position="12"/>
        <end position="15"/>
    </location>
    <ligand>
        <name>substrate</name>
    </ligand>
</feature>
<feature type="binding site" evidence="2">
    <location>
        <position position="16"/>
    </location>
    <ligand>
        <name>substrate</name>
    </ligand>
</feature>
<feature type="active site" description="Proton acceptor" evidence="2">
    <location>
        <position position="59"/>
    </location>
</feature>
<feature type="binding site" evidence="2">
    <location>
        <begin position="56"/>
        <end position="58"/>
    </location>
    <ligand>
        <name>substrate</name>
    </ligand>
</feature>
<name>A0A1V6CAV3_UNCT6</name>
<dbReference type="NCBIfam" id="TIGR00055">
    <property type="entry name" value="uppS"/>
    <property type="match status" value="1"/>
</dbReference>
<dbReference type="GO" id="GO:0008834">
    <property type="term" value="F:ditrans,polycis-undecaprenyl-diphosphate synthase [(2E,6E)-farnesyl-diphosphate specific] activity"/>
    <property type="evidence" value="ECO:0007669"/>
    <property type="project" value="TreeGrafter"/>
</dbReference>
<dbReference type="GO" id="GO:0000287">
    <property type="term" value="F:magnesium ion binding"/>
    <property type="evidence" value="ECO:0007669"/>
    <property type="project" value="UniProtKB-UniRule"/>
</dbReference>
<dbReference type="AlphaFoldDB" id="A0A1V6CAV3"/>
<keyword evidence="2" id="KW-0479">Metal-binding</keyword>
<feature type="binding site" evidence="2">
    <location>
        <position position="175"/>
    </location>
    <ligand>
        <name>substrate</name>
    </ligand>
</feature>
<reference evidence="3" key="1">
    <citation type="submission" date="2017-02" db="EMBL/GenBank/DDBJ databases">
        <title>Delving into the versatile metabolic prowess of the omnipresent phylum Bacteroidetes.</title>
        <authorList>
            <person name="Nobu M.K."/>
            <person name="Mei R."/>
            <person name="Narihiro T."/>
            <person name="Kuroda K."/>
            <person name="Liu W.-T."/>
        </authorList>
    </citation>
    <scope>NUCLEOTIDE SEQUENCE</scope>
    <source>
        <strain evidence="3">ADurb.Bin131</strain>
    </source>
</reference>
<dbReference type="NCBIfam" id="NF011405">
    <property type="entry name" value="PRK14830.1"/>
    <property type="match status" value="1"/>
</dbReference>
<comment type="similarity">
    <text evidence="2">Belongs to the UPP synthase family.</text>
</comment>
<feature type="active site" evidence="2">
    <location>
        <position position="11"/>
    </location>
</feature>
<dbReference type="InterPro" id="IPR018520">
    <property type="entry name" value="UPP_synth-like_CS"/>
</dbReference>
<comment type="cofactor">
    <cofactor evidence="2">
        <name>Mg(2+)</name>
        <dbReference type="ChEBI" id="CHEBI:18420"/>
    </cofactor>
    <text evidence="2">Binds 2 magnesium ions per subunit.</text>
</comment>
<dbReference type="GO" id="GO:0016094">
    <property type="term" value="P:polyprenol biosynthetic process"/>
    <property type="evidence" value="ECO:0007669"/>
    <property type="project" value="TreeGrafter"/>
</dbReference>
<feature type="binding site" evidence="2">
    <location>
        <position position="194"/>
    </location>
    <ligand>
        <name>Mg(2+)</name>
        <dbReference type="ChEBI" id="CHEBI:18420"/>
    </ligand>
</feature>
<keyword evidence="2" id="KW-0460">Magnesium</keyword>
<feature type="binding site" evidence="2">
    <location>
        <begin position="181"/>
        <end position="183"/>
    </location>
    <ligand>
        <name>substrate</name>
    </ligand>
</feature>
<dbReference type="EC" id="2.5.1.-" evidence="2"/>
<dbReference type="Gene3D" id="3.40.1180.10">
    <property type="entry name" value="Decaprenyl diphosphate synthase-like"/>
    <property type="match status" value="1"/>
</dbReference>
<dbReference type="CDD" id="cd00475">
    <property type="entry name" value="Cis_IPPS"/>
    <property type="match status" value="1"/>
</dbReference>